<proteinExistence type="predicted"/>
<protein>
    <submittedName>
        <fullName evidence="5">Copper resistance protein CopC</fullName>
    </submittedName>
</protein>
<dbReference type="GO" id="GO:0005507">
    <property type="term" value="F:copper ion binding"/>
    <property type="evidence" value="ECO:0007669"/>
    <property type="project" value="InterPro"/>
</dbReference>
<dbReference type="Pfam" id="PF04234">
    <property type="entry name" value="CopC"/>
    <property type="match status" value="1"/>
</dbReference>
<keyword evidence="2" id="KW-0186">Copper</keyword>
<keyword evidence="6" id="KW-1185">Reference proteome</keyword>
<evidence type="ECO:0000313" key="6">
    <source>
        <dbReference type="Proteomes" id="UP000319897"/>
    </source>
</evidence>
<evidence type="ECO:0000256" key="2">
    <source>
        <dbReference type="ARBA" id="ARBA00023008"/>
    </source>
</evidence>
<dbReference type="InterPro" id="IPR014755">
    <property type="entry name" value="Cu-Rt/internalin_Ig-like"/>
</dbReference>
<dbReference type="GO" id="GO:0046688">
    <property type="term" value="P:response to copper ion"/>
    <property type="evidence" value="ECO:0007669"/>
    <property type="project" value="InterPro"/>
</dbReference>
<name>A0A501XPK0_9SPHN</name>
<evidence type="ECO:0000256" key="3">
    <source>
        <dbReference type="SAM" id="SignalP"/>
    </source>
</evidence>
<reference evidence="5 6" key="1">
    <citation type="submission" date="2019-06" db="EMBL/GenBank/DDBJ databases">
        <authorList>
            <person name="Lee I."/>
            <person name="Jang G.I."/>
            <person name="Hwang C.Y."/>
        </authorList>
    </citation>
    <scope>NUCLEOTIDE SEQUENCE [LARGE SCALE GENOMIC DNA]</scope>
    <source>
        <strain evidence="5 6">PAMC 28131</strain>
    </source>
</reference>
<organism evidence="5 6">
    <name type="scientific">Sandaracinobacter neustonicus</name>
    <dbReference type="NCBI Taxonomy" id="1715348"/>
    <lineage>
        <taxon>Bacteria</taxon>
        <taxon>Pseudomonadati</taxon>
        <taxon>Pseudomonadota</taxon>
        <taxon>Alphaproteobacteria</taxon>
        <taxon>Sphingomonadales</taxon>
        <taxon>Sphingosinicellaceae</taxon>
        <taxon>Sandaracinobacter</taxon>
    </lineage>
</organism>
<sequence length="117" mass="12083">MLFRSALFAALMVAAPAIAHPKLLASTPAGGSTTASPTVVSMQFSEALFPKLSGATLVKLGGGEPATVEAATSFAADNRGISLKPVSSLKAGQYRVDWFGVAADTHRITGNFNFTVR</sequence>
<dbReference type="InterPro" id="IPR007348">
    <property type="entry name" value="CopC_dom"/>
</dbReference>
<dbReference type="GO" id="GO:0042597">
    <property type="term" value="C:periplasmic space"/>
    <property type="evidence" value="ECO:0007669"/>
    <property type="project" value="InterPro"/>
</dbReference>
<dbReference type="Gene3D" id="2.60.40.1220">
    <property type="match status" value="1"/>
</dbReference>
<dbReference type="RefSeq" id="WP_140927383.1">
    <property type="nucleotide sequence ID" value="NZ_VFSU01000017.1"/>
</dbReference>
<dbReference type="EMBL" id="VFSU01000017">
    <property type="protein sequence ID" value="TPE62611.1"/>
    <property type="molecule type" value="Genomic_DNA"/>
</dbReference>
<dbReference type="AlphaFoldDB" id="A0A501XPK0"/>
<dbReference type="InterPro" id="IPR014756">
    <property type="entry name" value="Ig_E-set"/>
</dbReference>
<evidence type="ECO:0000313" key="5">
    <source>
        <dbReference type="EMBL" id="TPE62611.1"/>
    </source>
</evidence>
<comment type="caution">
    <text evidence="5">The sequence shown here is derived from an EMBL/GenBank/DDBJ whole genome shotgun (WGS) entry which is preliminary data.</text>
</comment>
<keyword evidence="1 3" id="KW-0732">Signal</keyword>
<gene>
    <name evidence="5" type="ORF">FJQ54_05325</name>
</gene>
<dbReference type="OrthoDB" id="9796814at2"/>
<accession>A0A501XPK0</accession>
<evidence type="ECO:0000259" key="4">
    <source>
        <dbReference type="Pfam" id="PF04234"/>
    </source>
</evidence>
<feature type="signal peptide" evidence="3">
    <location>
        <begin position="1"/>
        <end position="19"/>
    </location>
</feature>
<feature type="chain" id="PRO_5021292238" evidence="3">
    <location>
        <begin position="20"/>
        <end position="117"/>
    </location>
</feature>
<feature type="domain" description="CopC" evidence="4">
    <location>
        <begin position="20"/>
        <end position="116"/>
    </location>
</feature>
<dbReference type="SUPFAM" id="SSF81296">
    <property type="entry name" value="E set domains"/>
    <property type="match status" value="1"/>
</dbReference>
<dbReference type="Proteomes" id="UP000319897">
    <property type="component" value="Unassembled WGS sequence"/>
</dbReference>
<evidence type="ECO:0000256" key="1">
    <source>
        <dbReference type="ARBA" id="ARBA00022729"/>
    </source>
</evidence>